<dbReference type="OrthoDB" id="5596991at2759"/>
<keyword evidence="1" id="KW-0812">Transmembrane</keyword>
<protein>
    <recommendedName>
        <fullName evidence="4">Aldehyde dehydrogenase domain-containing protein</fullName>
    </recommendedName>
</protein>
<name>A0A427XKB1_9TREE</name>
<dbReference type="GeneID" id="39585914"/>
<feature type="transmembrane region" description="Helical" evidence="1">
    <location>
        <begin position="428"/>
        <end position="453"/>
    </location>
</feature>
<proteinExistence type="predicted"/>
<organism evidence="2 3">
    <name type="scientific">Apiotrichum porosum</name>
    <dbReference type="NCBI Taxonomy" id="105984"/>
    <lineage>
        <taxon>Eukaryota</taxon>
        <taxon>Fungi</taxon>
        <taxon>Dikarya</taxon>
        <taxon>Basidiomycota</taxon>
        <taxon>Agaricomycotina</taxon>
        <taxon>Tremellomycetes</taxon>
        <taxon>Trichosporonales</taxon>
        <taxon>Trichosporonaceae</taxon>
        <taxon>Apiotrichum</taxon>
    </lineage>
</organism>
<comment type="caution">
    <text evidence="2">The sequence shown here is derived from an EMBL/GenBank/DDBJ whole genome shotgun (WGS) entry which is preliminary data.</text>
</comment>
<dbReference type="AlphaFoldDB" id="A0A427XKB1"/>
<keyword evidence="3" id="KW-1185">Reference proteome</keyword>
<evidence type="ECO:0000313" key="2">
    <source>
        <dbReference type="EMBL" id="RSH79329.1"/>
    </source>
</evidence>
<dbReference type="EMBL" id="RSCE01000010">
    <property type="protein sequence ID" value="RSH79329.1"/>
    <property type="molecule type" value="Genomic_DNA"/>
</dbReference>
<keyword evidence="1" id="KW-0472">Membrane</keyword>
<sequence length="467" mass="49071">MSNTTREGLQAAVAQAHGAYVDGRCDNLAWKHKTLYAIFDMLQTEGTKAAHADASLRLELAEVLRYISATLLRLSTDLPGEFAKEQTLKDTRGGKGRKRAAGVVAIVGDVAHPLASWAVPLTEAIIDGNPAVIIAAPGSIIVPAKFTSRIDQEAYALLWTASPAKLLGDGELPQLTALVGPADRLPASLTVSTSSGPVSVHPVATAPVPVIVDQSALPGAKPLTPKQQEAGYVPSSITAVAQNIAAVVTVRSASLGTPTYVLAHENLVAPLLSALSAALPSHIKPELTELFENKPSTRAFLAGQRAGFPSFLPVYTVRSIDQALDFVTDDVAAPAAAYVFAAHSFGSYAFNFLKNVQNVYLNSIPAEALALGPYVNGKDEFSFTLQANVEISRLRGDVQPPQSAASLDELAKIKARKLYQHPGQRIDFFGGSVLSAALPVLLLIVGGVGYGLVKGGLALKASGWLHL</sequence>
<evidence type="ECO:0000313" key="3">
    <source>
        <dbReference type="Proteomes" id="UP000279236"/>
    </source>
</evidence>
<evidence type="ECO:0008006" key="4">
    <source>
        <dbReference type="Google" id="ProtNLM"/>
    </source>
</evidence>
<gene>
    <name evidence="2" type="ORF">EHS24_001371</name>
</gene>
<keyword evidence="1" id="KW-1133">Transmembrane helix</keyword>
<dbReference type="InterPro" id="IPR016162">
    <property type="entry name" value="Ald_DH_N"/>
</dbReference>
<dbReference type="Gene3D" id="3.40.605.10">
    <property type="entry name" value="Aldehyde Dehydrogenase, Chain A, domain 1"/>
    <property type="match status" value="1"/>
</dbReference>
<dbReference type="Proteomes" id="UP000279236">
    <property type="component" value="Unassembled WGS sequence"/>
</dbReference>
<evidence type="ECO:0000256" key="1">
    <source>
        <dbReference type="SAM" id="Phobius"/>
    </source>
</evidence>
<dbReference type="GO" id="GO:0016491">
    <property type="term" value="F:oxidoreductase activity"/>
    <property type="evidence" value="ECO:0007669"/>
    <property type="project" value="InterPro"/>
</dbReference>
<dbReference type="SUPFAM" id="SSF53720">
    <property type="entry name" value="ALDH-like"/>
    <property type="match status" value="1"/>
</dbReference>
<reference evidence="2 3" key="1">
    <citation type="submission" date="2018-11" db="EMBL/GenBank/DDBJ databases">
        <title>Genome sequence of Apiotrichum porosum DSM 27194.</title>
        <authorList>
            <person name="Aliyu H."/>
            <person name="Gorte O."/>
            <person name="Ochsenreither K."/>
        </authorList>
    </citation>
    <scope>NUCLEOTIDE SEQUENCE [LARGE SCALE GENOMIC DNA]</scope>
    <source>
        <strain evidence="2 3">DSM 27194</strain>
    </source>
</reference>
<dbReference type="InterPro" id="IPR016161">
    <property type="entry name" value="Ald_DH/histidinol_DH"/>
</dbReference>
<accession>A0A427XKB1</accession>
<dbReference type="RefSeq" id="XP_028474476.1">
    <property type="nucleotide sequence ID" value="XM_028617169.1"/>
</dbReference>